<feature type="region of interest" description="Disordered" evidence="1">
    <location>
        <begin position="28"/>
        <end position="52"/>
    </location>
</feature>
<evidence type="ECO:0008006" key="7">
    <source>
        <dbReference type="Google" id="ProtNLM"/>
    </source>
</evidence>
<evidence type="ECO:0000313" key="3">
    <source>
        <dbReference type="EMBL" id="ASF48006.1"/>
    </source>
</evidence>
<feature type="chain" id="PRO_5036031053" description="Phosphate starvation-inducible protein PsiF" evidence="2">
    <location>
        <begin position="28"/>
        <end position="114"/>
    </location>
</feature>
<evidence type="ECO:0000313" key="4">
    <source>
        <dbReference type="EMBL" id="POZ52328.1"/>
    </source>
</evidence>
<keyword evidence="5" id="KW-1185">Reference proteome</keyword>
<dbReference type="RefSeq" id="WP_088620876.1">
    <property type="nucleotide sequence ID" value="NZ_CP022129.1"/>
</dbReference>
<reference evidence="3 5" key="1">
    <citation type="submission" date="2017-06" db="EMBL/GenBank/DDBJ databases">
        <title>Genome Sequencing of the methanotroph Methylovulum psychrotolerants str. HV10-M2 isolated from a high-altitude environment.</title>
        <authorList>
            <person name="Mateos-Rivera A."/>
        </authorList>
    </citation>
    <scope>NUCLEOTIDE SEQUENCE [LARGE SCALE GENOMIC DNA]</scope>
    <source>
        <strain evidence="3 5">HV10_M2</strain>
    </source>
</reference>
<dbReference type="KEGG" id="mpsy:CEK71_19110"/>
<dbReference type="EMBL" id="CP022129">
    <property type="protein sequence ID" value="ASF48006.1"/>
    <property type="molecule type" value="Genomic_DNA"/>
</dbReference>
<evidence type="ECO:0000313" key="6">
    <source>
        <dbReference type="Proteomes" id="UP000237423"/>
    </source>
</evidence>
<keyword evidence="2" id="KW-0732">Signal</keyword>
<feature type="signal peptide" evidence="2">
    <location>
        <begin position="1"/>
        <end position="27"/>
    </location>
</feature>
<organism evidence="3 5">
    <name type="scientific">Methylovulum psychrotolerans</name>
    <dbReference type="NCBI Taxonomy" id="1704499"/>
    <lineage>
        <taxon>Bacteria</taxon>
        <taxon>Pseudomonadati</taxon>
        <taxon>Pseudomonadota</taxon>
        <taxon>Gammaproteobacteria</taxon>
        <taxon>Methylococcales</taxon>
        <taxon>Methylococcaceae</taxon>
        <taxon>Methylovulum</taxon>
    </lineage>
</organism>
<evidence type="ECO:0000256" key="1">
    <source>
        <dbReference type="SAM" id="MobiDB-lite"/>
    </source>
</evidence>
<accession>A0A1Z4C371</accession>
<sequence length="114" mass="11707">MTKKLTQSVAVAVCLAASILLAAPAQAGGVTEPMPTEAPAPSNMPAPGKADKQAVDSACAQDAVTAGCTDQVVGKGLLKCLHAYKKANKSFQFSEACKASMTTLKADRKAKKQQ</sequence>
<dbReference type="AlphaFoldDB" id="A0A1Z4C371"/>
<reference evidence="4 6" key="2">
    <citation type="submission" date="2017-11" db="EMBL/GenBank/DDBJ databases">
        <title>Draft Genome Sequence of Methylobacter psychrotolerans Sph1T, an Obligate Methanotroph from Low-Temperature Environments.</title>
        <authorList>
            <person name="Oshkin I.Y."/>
            <person name="Miroshnikov K."/>
            <person name="Belova S.E."/>
            <person name="Korzhenkov A."/>
            <person name="Toshchakov S.V."/>
            <person name="Dedysh S.N."/>
        </authorList>
    </citation>
    <scope>NUCLEOTIDE SEQUENCE [LARGE SCALE GENOMIC DNA]</scope>
    <source>
        <strain evidence="4 6">Sph1</strain>
    </source>
</reference>
<gene>
    <name evidence="4" type="ORF">AADEFJLK_01809</name>
    <name evidence="3" type="ORF">CEK71_19110</name>
</gene>
<name>A0A1Z4C371_9GAMM</name>
<dbReference type="Proteomes" id="UP000197019">
    <property type="component" value="Chromosome"/>
</dbReference>
<dbReference type="EMBL" id="PGFZ01000003">
    <property type="protein sequence ID" value="POZ52328.1"/>
    <property type="molecule type" value="Genomic_DNA"/>
</dbReference>
<evidence type="ECO:0000313" key="5">
    <source>
        <dbReference type="Proteomes" id="UP000197019"/>
    </source>
</evidence>
<protein>
    <recommendedName>
        <fullName evidence="7">Phosphate starvation-inducible protein PsiF</fullName>
    </recommendedName>
</protein>
<dbReference type="Proteomes" id="UP000237423">
    <property type="component" value="Unassembled WGS sequence"/>
</dbReference>
<evidence type="ECO:0000256" key="2">
    <source>
        <dbReference type="SAM" id="SignalP"/>
    </source>
</evidence>
<proteinExistence type="predicted"/>